<keyword evidence="1" id="KW-0723">Serine/threonine-protein kinase</keyword>
<dbReference type="RefSeq" id="WP_144001207.1">
    <property type="nucleotide sequence ID" value="NZ_CP040916.1"/>
</dbReference>
<dbReference type="InterPro" id="IPR036890">
    <property type="entry name" value="HATPase_C_sf"/>
</dbReference>
<keyword evidence="4" id="KW-0418">Kinase</keyword>
<evidence type="ECO:0000313" key="4">
    <source>
        <dbReference type="EMBL" id="QDQ09631.1"/>
    </source>
</evidence>
<dbReference type="InterPro" id="IPR047718">
    <property type="entry name" value="RsbA-like_anti_sig"/>
</dbReference>
<dbReference type="SUPFAM" id="SSF55874">
    <property type="entry name" value="ATPase domain of HSP90 chaperone/DNA topoisomerase II/histidine kinase"/>
    <property type="match status" value="1"/>
</dbReference>
<accession>A0A516R1V6</accession>
<evidence type="ECO:0000313" key="5">
    <source>
        <dbReference type="Proteomes" id="UP000316806"/>
    </source>
</evidence>
<evidence type="ECO:0000259" key="3">
    <source>
        <dbReference type="Pfam" id="PF14417"/>
    </source>
</evidence>
<dbReference type="GO" id="GO:0004674">
    <property type="term" value="F:protein serine/threonine kinase activity"/>
    <property type="evidence" value="ECO:0007669"/>
    <property type="project" value="UniProtKB-KW"/>
</dbReference>
<dbReference type="Pfam" id="PF14417">
    <property type="entry name" value="MEDS"/>
    <property type="match status" value="1"/>
</dbReference>
<dbReference type="AlphaFoldDB" id="A0A516R1V6"/>
<evidence type="ECO:0000256" key="1">
    <source>
        <dbReference type="ARBA" id="ARBA00022527"/>
    </source>
</evidence>
<dbReference type="CDD" id="cd16936">
    <property type="entry name" value="HATPase_RsbW-like"/>
    <property type="match status" value="1"/>
</dbReference>
<dbReference type="NCBIfam" id="NF041045">
    <property type="entry name" value="RsbA_anti_sig"/>
    <property type="match status" value="1"/>
</dbReference>
<feature type="domain" description="MEDS" evidence="3">
    <location>
        <begin position="8"/>
        <end position="153"/>
    </location>
</feature>
<dbReference type="PANTHER" id="PTHR35526:SF3">
    <property type="entry name" value="ANTI-SIGMA-F FACTOR RSBW"/>
    <property type="match status" value="1"/>
</dbReference>
<protein>
    <submittedName>
        <fullName evidence="4">Sensor histidine kinase</fullName>
    </submittedName>
</protein>
<gene>
    <name evidence="4" type="ORF">FH965_02900</name>
</gene>
<organism evidence="4 5">
    <name type="scientific">Streptomyces spectabilis</name>
    <dbReference type="NCBI Taxonomy" id="68270"/>
    <lineage>
        <taxon>Bacteria</taxon>
        <taxon>Bacillati</taxon>
        <taxon>Actinomycetota</taxon>
        <taxon>Actinomycetes</taxon>
        <taxon>Kitasatosporales</taxon>
        <taxon>Streptomycetaceae</taxon>
        <taxon>Streptomyces</taxon>
    </lineage>
</organism>
<dbReference type="Pfam" id="PF13581">
    <property type="entry name" value="HATPase_c_2"/>
    <property type="match status" value="1"/>
</dbReference>
<proteinExistence type="predicted"/>
<dbReference type="InterPro" id="IPR003594">
    <property type="entry name" value="HATPase_dom"/>
</dbReference>
<reference evidence="4 5" key="1">
    <citation type="journal article" date="2019" name="J. Ind. Microbiol. Biotechnol.">
        <title>The complete genomic sequence of Streptomyces spectabilis NRRL-2792 and identification of secondary metabolite biosynthetic gene clusters.</title>
        <authorList>
            <person name="Sinha A."/>
            <person name="Phillips-Salemka S."/>
            <person name="Niraula T.A."/>
            <person name="Short K.A."/>
            <person name="Niraula N.P."/>
        </authorList>
    </citation>
    <scope>NUCLEOTIDE SEQUENCE [LARGE SCALE GENOMIC DNA]</scope>
    <source>
        <strain evidence="4 5">NRRL 2792</strain>
    </source>
</reference>
<evidence type="ECO:0000259" key="2">
    <source>
        <dbReference type="Pfam" id="PF13581"/>
    </source>
</evidence>
<dbReference type="InterPro" id="IPR025847">
    <property type="entry name" value="MEDS_domain"/>
</dbReference>
<sequence length="321" mass="35401">MTRTGFVHQALCYGADEEFLEGTLGYVHEGLEAGDALLAVVAGDNIGLLRDALGGAAREVEFIDCLDWYHYPSRTLGQYHAYCTAREQGGARRVRVIGEPVWTGRTTFEVREWMRYESLLNVAFAASGHWILCPYDTRALPDEVISTARRTHPELAVGESGLLHSDRYEVPADFYAECDEAERALIEPAVPTRPPATEIPFERGRTAVARAAATEFARSRALAEGRVQDLVVAVHETVLNAIRFGGGHGVLRLWSEPEYLICEIADGGYGSVPRVPAFPGHLPPAPRTASGHGLWVVRQLSDLMTERLGPDGSVVRLYFRR</sequence>
<dbReference type="EMBL" id="CP040916">
    <property type="protein sequence ID" value="QDQ09631.1"/>
    <property type="molecule type" value="Genomic_DNA"/>
</dbReference>
<dbReference type="Gene3D" id="3.30.565.10">
    <property type="entry name" value="Histidine kinase-like ATPase, C-terminal domain"/>
    <property type="match status" value="1"/>
</dbReference>
<feature type="domain" description="Histidine kinase/HSP90-like ATPase" evidence="2">
    <location>
        <begin position="203"/>
        <end position="318"/>
    </location>
</feature>
<dbReference type="Proteomes" id="UP000316806">
    <property type="component" value="Chromosome"/>
</dbReference>
<dbReference type="InterPro" id="IPR050267">
    <property type="entry name" value="Anti-sigma-factor_SerPK"/>
</dbReference>
<keyword evidence="4" id="KW-0808">Transferase</keyword>
<name>A0A516R1V6_STRST</name>
<dbReference type="PANTHER" id="PTHR35526">
    <property type="entry name" value="ANTI-SIGMA-F FACTOR RSBW-RELATED"/>
    <property type="match status" value="1"/>
</dbReference>